<reference evidence="3" key="1">
    <citation type="submission" date="2022-11" db="EMBL/GenBank/DDBJ databases">
        <title>Minimal conservation of predation-associated metabolite biosynthetic gene clusters underscores biosynthetic potential of Myxococcota including descriptions for ten novel species: Archangium lansinium sp. nov., Myxococcus landrumus sp. nov., Nannocystis bai.</title>
        <authorList>
            <person name="Ahearne A."/>
            <person name="Stevens C."/>
            <person name="Dowd S."/>
        </authorList>
    </citation>
    <scope>NUCLEOTIDE SEQUENCE</scope>
    <source>
        <strain evidence="3">Fl3</strain>
    </source>
</reference>
<feature type="region of interest" description="Disordered" evidence="1">
    <location>
        <begin position="36"/>
        <end position="81"/>
    </location>
</feature>
<feature type="compositionally biased region" description="Acidic residues" evidence="1">
    <location>
        <begin position="36"/>
        <end position="62"/>
    </location>
</feature>
<accession>A0ABY7HFN8</accession>
<feature type="signal peptide" evidence="2">
    <location>
        <begin position="1"/>
        <end position="23"/>
    </location>
</feature>
<evidence type="ECO:0008006" key="5">
    <source>
        <dbReference type="Google" id="ProtNLM"/>
    </source>
</evidence>
<name>A0ABY7HFN8_9BACT</name>
<evidence type="ECO:0000256" key="2">
    <source>
        <dbReference type="SAM" id="SignalP"/>
    </source>
</evidence>
<sequence>MNSSKIVTLVSMTRIRVWMPALALAAAACDDAEELGQDSEAELAEAADAADELALPEEDADAEQSPLEGPESLQAAPQDPAALTPSVCCELEFEDPFLISVRLTNPGPVGIGPCSDFFAGQSNLIYKVTHAFGSPAPFFGTTGPLPLGSTRKIPLSHTGYLNAISCEAFRP</sequence>
<dbReference type="Proteomes" id="UP001164459">
    <property type="component" value="Chromosome"/>
</dbReference>
<keyword evidence="2" id="KW-0732">Signal</keyword>
<evidence type="ECO:0000313" key="4">
    <source>
        <dbReference type="Proteomes" id="UP001164459"/>
    </source>
</evidence>
<gene>
    <name evidence="3" type="ORF">O0S08_17865</name>
</gene>
<dbReference type="RefSeq" id="WP_269040377.1">
    <property type="nucleotide sequence ID" value="NZ_CP114040.1"/>
</dbReference>
<feature type="chain" id="PRO_5046722678" description="Lipoprotein" evidence="2">
    <location>
        <begin position="24"/>
        <end position="171"/>
    </location>
</feature>
<dbReference type="EMBL" id="CP114040">
    <property type="protein sequence ID" value="WAS98011.1"/>
    <property type="molecule type" value="Genomic_DNA"/>
</dbReference>
<dbReference type="PROSITE" id="PS51257">
    <property type="entry name" value="PROKAR_LIPOPROTEIN"/>
    <property type="match status" value="1"/>
</dbReference>
<evidence type="ECO:0000313" key="3">
    <source>
        <dbReference type="EMBL" id="WAS98011.1"/>
    </source>
</evidence>
<protein>
    <recommendedName>
        <fullName evidence="5">Lipoprotein</fullName>
    </recommendedName>
</protein>
<organism evidence="3 4">
    <name type="scientific">Nannocystis punicea</name>
    <dbReference type="NCBI Taxonomy" id="2995304"/>
    <lineage>
        <taxon>Bacteria</taxon>
        <taxon>Pseudomonadati</taxon>
        <taxon>Myxococcota</taxon>
        <taxon>Polyangia</taxon>
        <taxon>Nannocystales</taxon>
        <taxon>Nannocystaceae</taxon>
        <taxon>Nannocystis</taxon>
    </lineage>
</organism>
<proteinExistence type="predicted"/>
<evidence type="ECO:0000256" key="1">
    <source>
        <dbReference type="SAM" id="MobiDB-lite"/>
    </source>
</evidence>
<keyword evidence="4" id="KW-1185">Reference proteome</keyword>